<gene>
    <name evidence="1" type="ORF">GC722_13195</name>
</gene>
<dbReference type="RefSeq" id="WP_156610950.1">
    <property type="nucleotide sequence ID" value="NZ_WPCU01000009.1"/>
</dbReference>
<name>A0A6A9UW79_9ACTN</name>
<dbReference type="Pfam" id="PF00300">
    <property type="entry name" value="His_Phos_1"/>
    <property type="match status" value="1"/>
</dbReference>
<protein>
    <submittedName>
        <fullName evidence="1">Histidine phosphatase family protein</fullName>
    </submittedName>
</protein>
<dbReference type="EMBL" id="WPCU01000009">
    <property type="protein sequence ID" value="MVA76971.1"/>
    <property type="molecule type" value="Genomic_DNA"/>
</dbReference>
<dbReference type="Proteomes" id="UP000435304">
    <property type="component" value="Unassembled WGS sequence"/>
</dbReference>
<dbReference type="PANTHER" id="PTHR48100">
    <property type="entry name" value="BROAD-SPECIFICITY PHOSPHATASE YOR283W-RELATED"/>
    <property type="match status" value="1"/>
</dbReference>
<dbReference type="GO" id="GO:0016791">
    <property type="term" value="F:phosphatase activity"/>
    <property type="evidence" value="ECO:0007669"/>
    <property type="project" value="TreeGrafter"/>
</dbReference>
<dbReference type="SUPFAM" id="SSF53254">
    <property type="entry name" value="Phosphoglycerate mutase-like"/>
    <property type="match status" value="1"/>
</dbReference>
<dbReference type="AlphaFoldDB" id="A0A6A9UW79"/>
<dbReference type="CDD" id="cd07067">
    <property type="entry name" value="HP_PGM_like"/>
    <property type="match status" value="1"/>
</dbReference>
<reference evidence="1 2" key="1">
    <citation type="submission" date="2019-12" db="EMBL/GenBank/DDBJ databases">
        <title>Auraticoccus cholistani sp. nov., an actinomycete isolated from soil of Cholistan desert.</title>
        <authorList>
            <person name="Cheema M.T."/>
        </authorList>
    </citation>
    <scope>NUCLEOTIDE SEQUENCE [LARGE SCALE GENOMIC DNA]</scope>
    <source>
        <strain evidence="1 2">F435</strain>
    </source>
</reference>
<keyword evidence="2" id="KW-1185">Reference proteome</keyword>
<dbReference type="InterPro" id="IPR029033">
    <property type="entry name" value="His_PPase_superfam"/>
</dbReference>
<dbReference type="InterPro" id="IPR013078">
    <property type="entry name" value="His_Pase_superF_clade-1"/>
</dbReference>
<evidence type="ECO:0000313" key="2">
    <source>
        <dbReference type="Proteomes" id="UP000435304"/>
    </source>
</evidence>
<sequence length="159" mass="17184">MTRWLHLVRHATTEDGRPGRPDRERRLTERGRAEARALGEHLRGGSWPLPLVWCSPAERARATAELLGLGVDVQVEPSLYRAGPEELLELVAGCDPELPGLLVVGHNPTVAELVARLGAGHPDHGLLGRGFPPAGWALLELDDGWTDVASARLAGLRLP</sequence>
<dbReference type="Gene3D" id="3.40.50.1240">
    <property type="entry name" value="Phosphoglycerate mutase-like"/>
    <property type="match status" value="1"/>
</dbReference>
<evidence type="ECO:0000313" key="1">
    <source>
        <dbReference type="EMBL" id="MVA76971.1"/>
    </source>
</evidence>
<dbReference type="InterPro" id="IPR050275">
    <property type="entry name" value="PGM_Phosphatase"/>
</dbReference>
<proteinExistence type="predicted"/>
<comment type="caution">
    <text evidence="1">The sequence shown here is derived from an EMBL/GenBank/DDBJ whole genome shotgun (WGS) entry which is preliminary data.</text>
</comment>
<accession>A0A6A9UW79</accession>
<dbReference type="SMART" id="SM00855">
    <property type="entry name" value="PGAM"/>
    <property type="match status" value="1"/>
</dbReference>
<organism evidence="1 2">
    <name type="scientific">Auraticoccus cholistanensis</name>
    <dbReference type="NCBI Taxonomy" id="2656650"/>
    <lineage>
        <taxon>Bacteria</taxon>
        <taxon>Bacillati</taxon>
        <taxon>Actinomycetota</taxon>
        <taxon>Actinomycetes</taxon>
        <taxon>Propionibacteriales</taxon>
        <taxon>Propionibacteriaceae</taxon>
        <taxon>Auraticoccus</taxon>
    </lineage>
</organism>